<evidence type="ECO:0000313" key="1">
    <source>
        <dbReference type="EMBL" id="MCI42008.1"/>
    </source>
</evidence>
<dbReference type="EMBL" id="LXQA010298989">
    <property type="protein sequence ID" value="MCI42008.1"/>
    <property type="molecule type" value="Genomic_DNA"/>
</dbReference>
<reference evidence="1 2" key="1">
    <citation type="journal article" date="2018" name="Front. Plant Sci.">
        <title>Red Clover (Trifolium pratense) and Zigzag Clover (T. medium) - A Picture of Genomic Similarities and Differences.</title>
        <authorList>
            <person name="Dluhosova J."/>
            <person name="Istvanek J."/>
            <person name="Nedelnik J."/>
            <person name="Repkova J."/>
        </authorList>
    </citation>
    <scope>NUCLEOTIDE SEQUENCE [LARGE SCALE GENOMIC DNA]</scope>
    <source>
        <strain evidence="2">cv. 10/8</strain>
        <tissue evidence="1">Leaf</tissue>
    </source>
</reference>
<sequence>MVPGCIVCLCFGKTRAGHRFGYGFKLLNRSDRWV</sequence>
<organism evidence="1 2">
    <name type="scientific">Trifolium medium</name>
    <dbReference type="NCBI Taxonomy" id="97028"/>
    <lineage>
        <taxon>Eukaryota</taxon>
        <taxon>Viridiplantae</taxon>
        <taxon>Streptophyta</taxon>
        <taxon>Embryophyta</taxon>
        <taxon>Tracheophyta</taxon>
        <taxon>Spermatophyta</taxon>
        <taxon>Magnoliopsida</taxon>
        <taxon>eudicotyledons</taxon>
        <taxon>Gunneridae</taxon>
        <taxon>Pentapetalae</taxon>
        <taxon>rosids</taxon>
        <taxon>fabids</taxon>
        <taxon>Fabales</taxon>
        <taxon>Fabaceae</taxon>
        <taxon>Papilionoideae</taxon>
        <taxon>50 kb inversion clade</taxon>
        <taxon>NPAAA clade</taxon>
        <taxon>Hologalegina</taxon>
        <taxon>IRL clade</taxon>
        <taxon>Trifolieae</taxon>
        <taxon>Trifolium</taxon>
    </lineage>
</organism>
<keyword evidence="2" id="KW-1185">Reference proteome</keyword>
<name>A0A392RZG0_9FABA</name>
<feature type="non-terminal residue" evidence="1">
    <location>
        <position position="34"/>
    </location>
</feature>
<accession>A0A392RZG0</accession>
<dbReference type="AlphaFoldDB" id="A0A392RZG0"/>
<evidence type="ECO:0000313" key="2">
    <source>
        <dbReference type="Proteomes" id="UP000265520"/>
    </source>
</evidence>
<proteinExistence type="predicted"/>
<comment type="caution">
    <text evidence="1">The sequence shown here is derived from an EMBL/GenBank/DDBJ whole genome shotgun (WGS) entry which is preliminary data.</text>
</comment>
<dbReference type="Proteomes" id="UP000265520">
    <property type="component" value="Unassembled WGS sequence"/>
</dbReference>
<protein>
    <submittedName>
        <fullName evidence="1">Uncharacterized protein</fullName>
    </submittedName>
</protein>